<dbReference type="InterPro" id="IPR018723">
    <property type="entry name" value="DUF2254_membrane"/>
</dbReference>
<feature type="transmembrane region" description="Helical" evidence="1">
    <location>
        <begin position="192"/>
        <end position="211"/>
    </location>
</feature>
<evidence type="ECO:0000313" key="2">
    <source>
        <dbReference type="EMBL" id="ULP41456.1"/>
    </source>
</evidence>
<dbReference type="Proteomes" id="UP001055171">
    <property type="component" value="Chromosome"/>
</dbReference>
<keyword evidence="1" id="KW-0812">Transmembrane</keyword>
<name>A0ABY3UPE6_MYCLN</name>
<organism evidence="2 3">
    <name type="scientific">Mycobacterium lentiflavum</name>
    <dbReference type="NCBI Taxonomy" id="141349"/>
    <lineage>
        <taxon>Bacteria</taxon>
        <taxon>Bacillati</taxon>
        <taxon>Actinomycetota</taxon>
        <taxon>Actinomycetes</taxon>
        <taxon>Mycobacteriales</taxon>
        <taxon>Mycobacteriaceae</taxon>
        <taxon>Mycobacterium</taxon>
        <taxon>Mycobacterium simiae complex</taxon>
    </lineage>
</organism>
<reference evidence="2" key="1">
    <citation type="submission" date="2022-08" db="EMBL/GenBank/DDBJ databases">
        <title>Complete genome sequence of 14 non-tuberculosis mycobacteria type-strains.</title>
        <authorList>
            <person name="Igarashi Y."/>
            <person name="Osugi A."/>
            <person name="Mitarai S."/>
        </authorList>
    </citation>
    <scope>NUCLEOTIDE SEQUENCE</scope>
    <source>
        <strain evidence="2">ATCC 51985</strain>
    </source>
</reference>
<feature type="transmembrane region" description="Helical" evidence="1">
    <location>
        <begin position="223"/>
        <end position="243"/>
    </location>
</feature>
<dbReference type="Pfam" id="PF10011">
    <property type="entry name" value="DUF2254"/>
    <property type="match status" value="1"/>
</dbReference>
<proteinExistence type="predicted"/>
<evidence type="ECO:0000256" key="1">
    <source>
        <dbReference type="SAM" id="Phobius"/>
    </source>
</evidence>
<dbReference type="RefSeq" id="WP_239720918.1">
    <property type="nucleotide sequence ID" value="NZ_CP092423.2"/>
</dbReference>
<keyword evidence="1" id="KW-0472">Membrane</keyword>
<keyword evidence="1" id="KW-1133">Transmembrane helix</keyword>
<evidence type="ECO:0000313" key="3">
    <source>
        <dbReference type="Proteomes" id="UP001055171"/>
    </source>
</evidence>
<keyword evidence="3" id="KW-1185">Reference proteome</keyword>
<gene>
    <name evidence="2" type="ORF">MJO58_21720</name>
</gene>
<feature type="transmembrane region" description="Helical" evidence="1">
    <location>
        <begin position="99"/>
        <end position="120"/>
    </location>
</feature>
<feature type="transmembrane region" description="Helical" evidence="1">
    <location>
        <begin position="146"/>
        <end position="171"/>
    </location>
</feature>
<sequence>MSNSVARVVHEARLTPSAQSGLWSKQHPYDRCPNLYGTFSTGEPGPRCPPGLALIRAGQLDNRRDRTLRRAFASGCADVMLSPRLVWPEWRREELRTNLWLVPAMVTLVALGLFTLTLWLDRATYRGEIRPPAWVISGTADAARQILTAIAASVITVVGIVFSITIVTLTLASTQFGPRMLRNFIRDRGTQLTLGAFVATFVYCIVTLVSIGPGDNGDFVPHISITTAFGLVLIDVMVLIYFIHHIATQIQLPQVIAGIARDLARAVAVQSEDRPEFATRDPALGPTLDELLSRIETAGTVIPTPKSGYLQFIRHQTLVRVAAQADAVIRLPYRPGHFLVEGRELASVWPETAAERVADYLARAQATGPHRTLTQDVAFGVDQLVEIAIRALSPAVNDTFTALTCIDWLGDCLCKIAPIWAPTQVHRDRRGVIRVISDQVSYERLVQRSFEKIRQAGRGMPAVMVRQLDALTTIMAQTTDPQRAQVLTDQAAMIQRSNVESVSEQSDRADVERRYVALLALHEKLCREP</sequence>
<accession>A0ABY3UPE6</accession>
<protein>
    <submittedName>
        <fullName evidence="2">DUF2254 domain-containing protein</fullName>
    </submittedName>
</protein>
<dbReference type="EMBL" id="CP092423">
    <property type="protein sequence ID" value="ULP41456.1"/>
    <property type="molecule type" value="Genomic_DNA"/>
</dbReference>